<dbReference type="InterPro" id="IPR000914">
    <property type="entry name" value="SBP_5_dom"/>
</dbReference>
<evidence type="ECO:0000256" key="3">
    <source>
        <dbReference type="ARBA" id="ARBA00022448"/>
    </source>
</evidence>
<organism evidence="6">
    <name type="scientific">bioreactor metagenome</name>
    <dbReference type="NCBI Taxonomy" id="1076179"/>
    <lineage>
        <taxon>unclassified sequences</taxon>
        <taxon>metagenomes</taxon>
        <taxon>ecological metagenomes</taxon>
    </lineage>
</organism>
<comment type="similarity">
    <text evidence="2">Belongs to the bacterial solute-binding protein 5 family.</text>
</comment>
<proteinExistence type="inferred from homology"/>
<dbReference type="EMBL" id="VSSQ01032212">
    <property type="protein sequence ID" value="MPM83409.1"/>
    <property type="molecule type" value="Genomic_DNA"/>
</dbReference>
<dbReference type="PANTHER" id="PTHR30290:SF10">
    <property type="entry name" value="PERIPLASMIC OLIGOPEPTIDE-BINDING PROTEIN-RELATED"/>
    <property type="match status" value="1"/>
</dbReference>
<name>A0A645D2H4_9ZZZZ</name>
<comment type="caution">
    <text evidence="6">The sequence shown here is derived from an EMBL/GenBank/DDBJ whole genome shotgun (WGS) entry which is preliminary data.</text>
</comment>
<dbReference type="Gene3D" id="3.10.105.10">
    <property type="entry name" value="Dipeptide-binding Protein, Domain 3"/>
    <property type="match status" value="1"/>
</dbReference>
<sequence>MSNTVAGYKAVRKHEYNVEKAKALLAEAGYPNGITLSGRTQTIVEFKTIAEVVQNMWADAGIKAEIQVLDKATYSEKGKENGGTNITVTAQTATTGDAYQAIGTIFSTNSTSGIINSSDKDLEDMIEQASATYDDAERNELYAKTQDYIVNNYYAIPIAFTSIITGTANEVQNYVHSPANTPDLTYVYAYAK</sequence>
<dbReference type="GO" id="GO:0030313">
    <property type="term" value="C:cell envelope"/>
    <property type="evidence" value="ECO:0007669"/>
    <property type="project" value="UniProtKB-SubCell"/>
</dbReference>
<dbReference type="GO" id="GO:1904680">
    <property type="term" value="F:peptide transmembrane transporter activity"/>
    <property type="evidence" value="ECO:0007669"/>
    <property type="project" value="TreeGrafter"/>
</dbReference>
<protein>
    <submittedName>
        <fullName evidence="6">Glutathione-binding protein GsiB</fullName>
    </submittedName>
</protein>
<gene>
    <name evidence="6" type="primary">gsiB_9</name>
    <name evidence="6" type="ORF">SDC9_130473</name>
</gene>
<dbReference type="InterPro" id="IPR039424">
    <property type="entry name" value="SBP_5"/>
</dbReference>
<accession>A0A645D2H4</accession>
<feature type="domain" description="Solute-binding protein family 5" evidence="5">
    <location>
        <begin position="5"/>
        <end position="111"/>
    </location>
</feature>
<evidence type="ECO:0000256" key="4">
    <source>
        <dbReference type="ARBA" id="ARBA00022729"/>
    </source>
</evidence>
<dbReference type="PANTHER" id="PTHR30290">
    <property type="entry name" value="PERIPLASMIC BINDING COMPONENT OF ABC TRANSPORTER"/>
    <property type="match status" value="1"/>
</dbReference>
<keyword evidence="4" id="KW-0732">Signal</keyword>
<evidence type="ECO:0000256" key="1">
    <source>
        <dbReference type="ARBA" id="ARBA00004196"/>
    </source>
</evidence>
<dbReference type="Pfam" id="PF00496">
    <property type="entry name" value="SBP_bac_5"/>
    <property type="match status" value="1"/>
</dbReference>
<dbReference type="Gene3D" id="3.40.190.10">
    <property type="entry name" value="Periplasmic binding protein-like II"/>
    <property type="match status" value="1"/>
</dbReference>
<keyword evidence="3" id="KW-0813">Transport</keyword>
<evidence type="ECO:0000259" key="5">
    <source>
        <dbReference type="Pfam" id="PF00496"/>
    </source>
</evidence>
<evidence type="ECO:0000313" key="6">
    <source>
        <dbReference type="EMBL" id="MPM83409.1"/>
    </source>
</evidence>
<evidence type="ECO:0000256" key="2">
    <source>
        <dbReference type="ARBA" id="ARBA00005695"/>
    </source>
</evidence>
<dbReference type="AlphaFoldDB" id="A0A645D2H4"/>
<comment type="subcellular location">
    <subcellularLocation>
        <location evidence="1">Cell envelope</location>
    </subcellularLocation>
</comment>
<dbReference type="GO" id="GO:0015833">
    <property type="term" value="P:peptide transport"/>
    <property type="evidence" value="ECO:0007669"/>
    <property type="project" value="TreeGrafter"/>
</dbReference>
<dbReference type="SUPFAM" id="SSF53850">
    <property type="entry name" value="Periplasmic binding protein-like II"/>
    <property type="match status" value="1"/>
</dbReference>
<reference evidence="6" key="1">
    <citation type="submission" date="2019-08" db="EMBL/GenBank/DDBJ databases">
        <authorList>
            <person name="Kucharzyk K."/>
            <person name="Murdoch R.W."/>
            <person name="Higgins S."/>
            <person name="Loffler F."/>
        </authorList>
    </citation>
    <scope>NUCLEOTIDE SEQUENCE</scope>
</reference>